<dbReference type="HOGENOM" id="CLU_1149002_0_0_1"/>
<sequence length="242" mass="28579">MFRIAKSLRSRLRTFETIKNYDKQKRNEKNQEKFINTAGVTRENLELKIKESENRHILEKFITVIPSNYSPIILNKEQKLKITDNKYKRLPRAQRDQLKLQLQEQSTSFSYINIDEIQQQNDKDDKDDNQIVTLVVEDKEYFVKFNNFAFLADVIKSDVLYLCGLVKDLPTNLNRDSSYLRDTSLLKRFYAFGKNKKRVPSTACAKCLFFNYDKIILESSKNIKEKKSNPKNASKKKQNSRN</sequence>
<comment type="caution">
    <text evidence="2">The sequence shown here is derived from an EMBL/GenBank/DDBJ whole genome shotgun (WGS) entry which is preliminary data.</text>
</comment>
<dbReference type="FunCoup" id="Q54RW4">
    <property type="interactions" value="8"/>
</dbReference>
<dbReference type="RefSeq" id="XP_639373.1">
    <property type="nucleotide sequence ID" value="XM_634281.1"/>
</dbReference>
<dbReference type="EMBL" id="AAFI02000047">
    <property type="protein sequence ID" value="EAL66017.1"/>
    <property type="molecule type" value="Genomic_DNA"/>
</dbReference>
<dbReference type="KEGG" id="ddi:DDB_G0282875"/>
<feature type="region of interest" description="Disordered" evidence="1">
    <location>
        <begin position="223"/>
        <end position="242"/>
    </location>
</feature>
<evidence type="ECO:0000256" key="1">
    <source>
        <dbReference type="SAM" id="MobiDB-lite"/>
    </source>
</evidence>
<dbReference type="GeneID" id="8623812"/>
<dbReference type="PaxDb" id="44689-DDB0205005"/>
<dbReference type="SMR" id="Q54RW4"/>
<dbReference type="Proteomes" id="UP000002195">
    <property type="component" value="Unassembled WGS sequence"/>
</dbReference>
<accession>Q54RW4</accession>
<gene>
    <name evidence="2" type="ORF">DDB_G0282875</name>
</gene>
<evidence type="ECO:0000313" key="2">
    <source>
        <dbReference type="EMBL" id="EAL66017.1"/>
    </source>
</evidence>
<dbReference type="dictyBase" id="DDB_G0282875"/>
<dbReference type="AlphaFoldDB" id="Q54RW4"/>
<feature type="compositionally biased region" description="Basic residues" evidence="1">
    <location>
        <begin position="233"/>
        <end position="242"/>
    </location>
</feature>
<evidence type="ECO:0000313" key="3">
    <source>
        <dbReference type="Proteomes" id="UP000002195"/>
    </source>
</evidence>
<proteinExistence type="predicted"/>
<reference evidence="2 3" key="1">
    <citation type="journal article" date="2005" name="Nature">
        <title>The genome of the social amoeba Dictyostelium discoideum.</title>
        <authorList>
            <consortium name="The Dictyostelium discoideum Sequencing Consortium"/>
            <person name="Eichinger L."/>
            <person name="Pachebat J.A."/>
            <person name="Glockner G."/>
            <person name="Rajandream M.A."/>
            <person name="Sucgang R."/>
            <person name="Berriman M."/>
            <person name="Song J."/>
            <person name="Olsen R."/>
            <person name="Szafranski K."/>
            <person name="Xu Q."/>
            <person name="Tunggal B."/>
            <person name="Kummerfeld S."/>
            <person name="Madera M."/>
            <person name="Konfortov B.A."/>
            <person name="Rivero F."/>
            <person name="Bankier A.T."/>
            <person name="Lehmann R."/>
            <person name="Hamlin N."/>
            <person name="Davies R."/>
            <person name="Gaudet P."/>
            <person name="Fey P."/>
            <person name="Pilcher K."/>
            <person name="Chen G."/>
            <person name="Saunders D."/>
            <person name="Sodergren E."/>
            <person name="Davis P."/>
            <person name="Kerhornou A."/>
            <person name="Nie X."/>
            <person name="Hall N."/>
            <person name="Anjard C."/>
            <person name="Hemphill L."/>
            <person name="Bason N."/>
            <person name="Farbrother P."/>
            <person name="Desany B."/>
            <person name="Just E."/>
            <person name="Morio T."/>
            <person name="Rost R."/>
            <person name="Churcher C."/>
            <person name="Cooper J."/>
            <person name="Haydock S."/>
            <person name="van Driessche N."/>
            <person name="Cronin A."/>
            <person name="Goodhead I."/>
            <person name="Muzny D."/>
            <person name="Mourier T."/>
            <person name="Pain A."/>
            <person name="Lu M."/>
            <person name="Harper D."/>
            <person name="Lindsay R."/>
            <person name="Hauser H."/>
            <person name="James K."/>
            <person name="Quiles M."/>
            <person name="Madan Babu M."/>
            <person name="Saito T."/>
            <person name="Buchrieser C."/>
            <person name="Wardroper A."/>
            <person name="Felder M."/>
            <person name="Thangavelu M."/>
            <person name="Johnson D."/>
            <person name="Knights A."/>
            <person name="Loulseged H."/>
            <person name="Mungall K."/>
            <person name="Oliver K."/>
            <person name="Price C."/>
            <person name="Quail M.A."/>
            <person name="Urushihara H."/>
            <person name="Hernandez J."/>
            <person name="Rabbinowitsch E."/>
            <person name="Steffen D."/>
            <person name="Sanders M."/>
            <person name="Ma J."/>
            <person name="Kohara Y."/>
            <person name="Sharp S."/>
            <person name="Simmonds M."/>
            <person name="Spiegler S."/>
            <person name="Tivey A."/>
            <person name="Sugano S."/>
            <person name="White B."/>
            <person name="Walker D."/>
            <person name="Woodward J."/>
            <person name="Winckler T."/>
            <person name="Tanaka Y."/>
            <person name="Shaulsky G."/>
            <person name="Schleicher M."/>
            <person name="Weinstock G."/>
            <person name="Rosenthal A."/>
            <person name="Cox E.C."/>
            <person name="Chisholm R.L."/>
            <person name="Gibbs R."/>
            <person name="Loomis W.F."/>
            <person name="Platzer M."/>
            <person name="Kay R.R."/>
            <person name="Williams J."/>
            <person name="Dear P.H."/>
            <person name="Noegel A.A."/>
            <person name="Barrell B."/>
            <person name="Kuspa A."/>
        </authorList>
    </citation>
    <scope>NUCLEOTIDE SEQUENCE [LARGE SCALE GENOMIC DNA]</scope>
    <source>
        <strain evidence="2 3">AX4</strain>
    </source>
</reference>
<name>Q54RW4_DICDI</name>
<organism evidence="2 3">
    <name type="scientific">Dictyostelium discoideum</name>
    <name type="common">Social amoeba</name>
    <dbReference type="NCBI Taxonomy" id="44689"/>
    <lineage>
        <taxon>Eukaryota</taxon>
        <taxon>Amoebozoa</taxon>
        <taxon>Evosea</taxon>
        <taxon>Eumycetozoa</taxon>
        <taxon>Dictyostelia</taxon>
        <taxon>Dictyosteliales</taxon>
        <taxon>Dictyosteliaceae</taxon>
        <taxon>Dictyostelium</taxon>
    </lineage>
</organism>
<protein>
    <submittedName>
        <fullName evidence="2">Uncharacterized protein</fullName>
    </submittedName>
</protein>
<dbReference type="InParanoid" id="Q54RW4"/>
<keyword evidence="3" id="KW-1185">Reference proteome</keyword>
<dbReference type="VEuPathDB" id="AmoebaDB:DDB_G0282875"/>